<dbReference type="SUPFAM" id="SSF46689">
    <property type="entry name" value="Homeodomain-like"/>
    <property type="match status" value="1"/>
</dbReference>
<organism evidence="5 6">
    <name type="scientific">Caulobacter mirabilis</name>
    <dbReference type="NCBI Taxonomy" id="69666"/>
    <lineage>
        <taxon>Bacteria</taxon>
        <taxon>Pseudomonadati</taxon>
        <taxon>Pseudomonadota</taxon>
        <taxon>Alphaproteobacteria</taxon>
        <taxon>Caulobacterales</taxon>
        <taxon>Caulobacteraceae</taxon>
        <taxon>Caulobacter</taxon>
    </lineage>
</organism>
<protein>
    <submittedName>
        <fullName evidence="5">Transcriptional regulator</fullName>
    </submittedName>
</protein>
<sequence length="203" mass="23164">MEARENRLSQSSAEQTDVADGRRRRGQDNRARIVAAMLDLIRGGDVSPSAEQVAQQADVGLRTVFRHFADMDSLYREMSEVIEAEMRAMAAQPFQATDRRGRVIELVARRGAVFERVAPFKRASEVLRHRSRFLQTDGDRLVAALREILERELPAEVAEDRLRLEVLDLLLGWESWARLRFVQNLTAAETRRVLEAAVDRLLP</sequence>
<feature type="region of interest" description="Disordered" evidence="3">
    <location>
        <begin position="1"/>
        <end position="26"/>
    </location>
</feature>
<evidence type="ECO:0000313" key="5">
    <source>
        <dbReference type="EMBL" id="ATQ42399.1"/>
    </source>
</evidence>
<dbReference type="AlphaFoldDB" id="A0A2D2AWM3"/>
<evidence type="ECO:0000256" key="2">
    <source>
        <dbReference type="PROSITE-ProRule" id="PRU00335"/>
    </source>
</evidence>
<dbReference type="InterPro" id="IPR001647">
    <property type="entry name" value="HTH_TetR"/>
</dbReference>
<keyword evidence="1 2" id="KW-0238">DNA-binding</keyword>
<evidence type="ECO:0000313" key="6">
    <source>
        <dbReference type="Proteomes" id="UP000228945"/>
    </source>
</evidence>
<dbReference type="EMBL" id="CP024201">
    <property type="protein sequence ID" value="ATQ42399.1"/>
    <property type="molecule type" value="Genomic_DNA"/>
</dbReference>
<accession>A0A2D2AWM3</accession>
<dbReference type="PROSITE" id="PS50977">
    <property type="entry name" value="HTH_TETR_2"/>
    <property type="match status" value="1"/>
</dbReference>
<dbReference type="InterPro" id="IPR009057">
    <property type="entry name" value="Homeodomain-like_sf"/>
</dbReference>
<evidence type="ECO:0000256" key="1">
    <source>
        <dbReference type="ARBA" id="ARBA00023125"/>
    </source>
</evidence>
<dbReference type="OrthoDB" id="8911656at2"/>
<proteinExistence type="predicted"/>
<name>A0A2D2AWM3_9CAUL</name>
<dbReference type="GO" id="GO:0003677">
    <property type="term" value="F:DNA binding"/>
    <property type="evidence" value="ECO:0007669"/>
    <property type="project" value="UniProtKB-UniRule"/>
</dbReference>
<reference evidence="5 6" key="1">
    <citation type="submission" date="2017-10" db="EMBL/GenBank/DDBJ databases">
        <title>Genome sequence of Caulobacter mirabilis FWC38.</title>
        <authorList>
            <person name="Fiebig A."/>
            <person name="Crosson S."/>
        </authorList>
    </citation>
    <scope>NUCLEOTIDE SEQUENCE [LARGE SCALE GENOMIC DNA]</scope>
    <source>
        <strain evidence="5 6">FWC 38</strain>
    </source>
</reference>
<dbReference type="Gene3D" id="1.10.357.10">
    <property type="entry name" value="Tetracycline Repressor, domain 2"/>
    <property type="match status" value="1"/>
</dbReference>
<gene>
    <name evidence="5" type="ORF">CSW64_08215</name>
</gene>
<evidence type="ECO:0000259" key="4">
    <source>
        <dbReference type="PROSITE" id="PS50977"/>
    </source>
</evidence>
<keyword evidence="6" id="KW-1185">Reference proteome</keyword>
<dbReference type="Proteomes" id="UP000228945">
    <property type="component" value="Chromosome"/>
</dbReference>
<feature type="DNA-binding region" description="H-T-H motif" evidence="2">
    <location>
        <begin position="49"/>
        <end position="68"/>
    </location>
</feature>
<dbReference type="KEGG" id="cmb:CSW64_08215"/>
<evidence type="ECO:0000256" key="3">
    <source>
        <dbReference type="SAM" id="MobiDB-lite"/>
    </source>
</evidence>
<feature type="domain" description="HTH tetR-type" evidence="4">
    <location>
        <begin position="27"/>
        <end position="86"/>
    </location>
</feature>